<dbReference type="EMBL" id="BRZM01003569">
    <property type="protein sequence ID" value="GLD49630.1"/>
    <property type="molecule type" value="Genomic_DNA"/>
</dbReference>
<dbReference type="AlphaFoldDB" id="A0AAD3M8T7"/>
<reference evidence="2" key="1">
    <citation type="submission" date="2022-08" db="EMBL/GenBank/DDBJ databases">
        <title>Genome sequencing of akame (Lates japonicus).</title>
        <authorList>
            <person name="Hashiguchi Y."/>
            <person name="Takahashi H."/>
        </authorList>
    </citation>
    <scope>NUCLEOTIDE SEQUENCE</scope>
    <source>
        <strain evidence="2">Kochi</strain>
    </source>
</reference>
<feature type="compositionally biased region" description="Polar residues" evidence="1">
    <location>
        <begin position="23"/>
        <end position="32"/>
    </location>
</feature>
<gene>
    <name evidence="2" type="ORF">AKAME5_002753400</name>
</gene>
<keyword evidence="3" id="KW-1185">Reference proteome</keyword>
<evidence type="ECO:0000313" key="3">
    <source>
        <dbReference type="Proteomes" id="UP001279410"/>
    </source>
</evidence>
<comment type="caution">
    <text evidence="2">The sequence shown here is derived from an EMBL/GenBank/DDBJ whole genome shotgun (WGS) entry which is preliminary data.</text>
</comment>
<evidence type="ECO:0000256" key="1">
    <source>
        <dbReference type="SAM" id="MobiDB-lite"/>
    </source>
</evidence>
<feature type="compositionally biased region" description="Basic and acidic residues" evidence="1">
    <location>
        <begin position="67"/>
        <end position="83"/>
    </location>
</feature>
<name>A0AAD3M8T7_LATJO</name>
<proteinExistence type="predicted"/>
<protein>
    <submittedName>
        <fullName evidence="2">Glypican-1-like protein</fullName>
    </submittedName>
</protein>
<sequence>MAASSAQEEEEEEEERGVPDTYSRASQLSSPAETPRSGRHECLLLSPRTGPGGRGGQKLRRPAAVLHGERIHPGRGTSDRDLR</sequence>
<dbReference type="Proteomes" id="UP001279410">
    <property type="component" value="Unassembled WGS sequence"/>
</dbReference>
<evidence type="ECO:0000313" key="2">
    <source>
        <dbReference type="EMBL" id="GLD49630.1"/>
    </source>
</evidence>
<accession>A0AAD3M8T7</accession>
<organism evidence="2 3">
    <name type="scientific">Lates japonicus</name>
    <name type="common">Japanese lates</name>
    <dbReference type="NCBI Taxonomy" id="270547"/>
    <lineage>
        <taxon>Eukaryota</taxon>
        <taxon>Metazoa</taxon>
        <taxon>Chordata</taxon>
        <taxon>Craniata</taxon>
        <taxon>Vertebrata</taxon>
        <taxon>Euteleostomi</taxon>
        <taxon>Actinopterygii</taxon>
        <taxon>Neopterygii</taxon>
        <taxon>Teleostei</taxon>
        <taxon>Neoteleostei</taxon>
        <taxon>Acanthomorphata</taxon>
        <taxon>Carangaria</taxon>
        <taxon>Carangaria incertae sedis</taxon>
        <taxon>Centropomidae</taxon>
        <taxon>Lates</taxon>
    </lineage>
</organism>
<feature type="region of interest" description="Disordered" evidence="1">
    <location>
        <begin position="1"/>
        <end position="83"/>
    </location>
</feature>